<evidence type="ECO:0000313" key="3">
    <source>
        <dbReference type="Ensembl" id="ENSLLEP00000042282.1"/>
    </source>
</evidence>
<dbReference type="AlphaFoldDB" id="A0A8C5QT23"/>
<evidence type="ECO:0000313" key="4">
    <source>
        <dbReference type="Proteomes" id="UP000694569"/>
    </source>
</evidence>
<dbReference type="GeneTree" id="ENSGT00940000163304"/>
<accession>A0A8C5QT23</accession>
<dbReference type="Gene3D" id="2.10.60.10">
    <property type="entry name" value="CD59"/>
    <property type="match status" value="2"/>
</dbReference>
<proteinExistence type="predicted"/>
<organism evidence="3 4">
    <name type="scientific">Leptobrachium leishanense</name>
    <name type="common">Leishan spiny toad</name>
    <dbReference type="NCBI Taxonomy" id="445787"/>
    <lineage>
        <taxon>Eukaryota</taxon>
        <taxon>Metazoa</taxon>
        <taxon>Chordata</taxon>
        <taxon>Craniata</taxon>
        <taxon>Vertebrata</taxon>
        <taxon>Euteleostomi</taxon>
        <taxon>Amphibia</taxon>
        <taxon>Batrachia</taxon>
        <taxon>Anura</taxon>
        <taxon>Pelobatoidea</taxon>
        <taxon>Megophryidae</taxon>
        <taxon>Leptobrachium</taxon>
    </lineage>
</organism>
<sequence length="262" mass="27875">MSSYDPRTLPTSSHLTLDTFQCSEMNFLERKAPDGRITYTSKSRQNLTMNSQLGIACVLLAAVTTVRSLSCVICSSFSLTCDSISRVDCPSGNLCGSQYTRGRLFEVNTQVFARGCVPADKCSINGSLTYKEGFTKTATTCCNASGCTPDNPTLPENSTVLNGVVCRSCASPSSTSCYTSDTIKCTGNENMCLLQTTELKANVASSVRGCATKTMCDLGTQSSTDSGLTLTSKFICTNGSVDLRSSLFLPLILCSALLKLLS</sequence>
<dbReference type="SUPFAM" id="SSF57302">
    <property type="entry name" value="Snake toxin-like"/>
    <property type="match status" value="2"/>
</dbReference>
<dbReference type="OrthoDB" id="9907178at2759"/>
<protein>
    <recommendedName>
        <fullName evidence="5">Phospholipase A2 inhibitor and Ly6/PLAUR domain-containing protein-like</fullName>
    </recommendedName>
</protein>
<dbReference type="Ensembl" id="ENSLLET00000043972.1">
    <property type="protein sequence ID" value="ENSLLEP00000042282.1"/>
    <property type="gene ID" value="ENSLLEG00000026910.1"/>
</dbReference>
<keyword evidence="4" id="KW-1185">Reference proteome</keyword>
<evidence type="ECO:0000256" key="1">
    <source>
        <dbReference type="ARBA" id="ARBA00004613"/>
    </source>
</evidence>
<dbReference type="InterPro" id="IPR045860">
    <property type="entry name" value="Snake_toxin-like_sf"/>
</dbReference>
<dbReference type="CDD" id="cd23572">
    <property type="entry name" value="TFP_LU_ECD_PINLYP_rpt2"/>
    <property type="match status" value="1"/>
</dbReference>
<name>A0A8C5QT23_9ANUR</name>
<evidence type="ECO:0008006" key="5">
    <source>
        <dbReference type="Google" id="ProtNLM"/>
    </source>
</evidence>
<comment type="subcellular location">
    <subcellularLocation>
        <location evidence="1">Secreted</location>
    </subcellularLocation>
</comment>
<keyword evidence="2" id="KW-0964">Secreted</keyword>
<reference evidence="3" key="2">
    <citation type="submission" date="2025-09" db="UniProtKB">
        <authorList>
            <consortium name="Ensembl"/>
        </authorList>
    </citation>
    <scope>IDENTIFICATION</scope>
</reference>
<reference evidence="3" key="1">
    <citation type="submission" date="2025-08" db="UniProtKB">
        <authorList>
            <consortium name="Ensembl"/>
        </authorList>
    </citation>
    <scope>IDENTIFICATION</scope>
</reference>
<dbReference type="PANTHER" id="PTHR20914:SF25">
    <property type="entry name" value="PHOSPHOLIPASE A2 INHIBITOR AND LY6_PLAUR DOMAIN-CONTAINING PROTEIN"/>
    <property type="match status" value="1"/>
</dbReference>
<dbReference type="Proteomes" id="UP000694569">
    <property type="component" value="Unplaced"/>
</dbReference>
<dbReference type="GO" id="GO:0005576">
    <property type="term" value="C:extracellular region"/>
    <property type="evidence" value="ECO:0007669"/>
    <property type="project" value="UniProtKB-SubCell"/>
</dbReference>
<dbReference type="InterPro" id="IPR050918">
    <property type="entry name" value="CNF-like_PLA2_Inhibitor"/>
</dbReference>
<dbReference type="PANTHER" id="PTHR20914">
    <property type="entry name" value="LY6/PLAUR DOMAIN-CONTAINING PROTEIN 8"/>
    <property type="match status" value="1"/>
</dbReference>
<evidence type="ECO:0000256" key="2">
    <source>
        <dbReference type="ARBA" id="ARBA00022525"/>
    </source>
</evidence>